<dbReference type="EMBL" id="VIKR01000001">
    <property type="protein sequence ID" value="TQV77100.1"/>
    <property type="molecule type" value="Genomic_DNA"/>
</dbReference>
<dbReference type="Proteomes" id="UP000317839">
    <property type="component" value="Unassembled WGS sequence"/>
</dbReference>
<accession>A0A545TIP6</accession>
<dbReference type="InterPro" id="IPR032698">
    <property type="entry name" value="SirB1_N"/>
</dbReference>
<evidence type="ECO:0000259" key="2">
    <source>
        <dbReference type="Pfam" id="PF13369"/>
    </source>
</evidence>
<dbReference type="Pfam" id="PF13369">
    <property type="entry name" value="Transglut_core2"/>
    <property type="match status" value="1"/>
</dbReference>
<organism evidence="3 4">
    <name type="scientific">Aliikangiella marina</name>
    <dbReference type="NCBI Taxonomy" id="1712262"/>
    <lineage>
        <taxon>Bacteria</taxon>
        <taxon>Pseudomonadati</taxon>
        <taxon>Pseudomonadota</taxon>
        <taxon>Gammaproteobacteria</taxon>
        <taxon>Oceanospirillales</taxon>
        <taxon>Pleioneaceae</taxon>
        <taxon>Aliikangiella</taxon>
    </lineage>
</organism>
<proteinExistence type="inferred from homology"/>
<sequence length="518" mass="60204">MNRSIRFLRRKTKAVFGGCEKRLIILLVTLLSTCVSANDFAIWSELTPFEVATLNSLEKAKRGDPDALLALYLVSSGDVRNEKQYRQILKQINHWVKEIDPLIAREPNDWQQGFRLHHLMHQSFFLGGKTDDQEGEGYDFEQSQLSEVFRSKKYNCVSASLLFTVLAHKFNFSTQGVLLPSHVFIVLELSGDRQVEIETTSAEGYDWVHDEAFYEQSASQAWFVERGLTPSTYADYQAREIISAYQLGVQNMKNQHVRPDRMNYADRMRLVELVSELDIDDFTSHKVRLGFYSREYSRLKDLKDYDALDKMYQQVNPFLERLSEHPERDLEIDNLLAWVKSQRVYAAIMNGRGDMGAQLAFQYIDQFDRNIEDFDKVVNNLYVALSRYIDELIANKQFTEARQVFAGRENDCLLEAACVNSFRHLYSKWASIYWESNDWPQVIKMYADFLNYEFSGKAAELFKENMQSAYLNWSIEFIKNEDWLGASEVLKQCVSESPSAARCEARLDKLQSQHQLDG</sequence>
<dbReference type="AlphaFoldDB" id="A0A545TIP6"/>
<dbReference type="RefSeq" id="WP_142888460.1">
    <property type="nucleotide sequence ID" value="NZ_VIKR01000001.1"/>
</dbReference>
<evidence type="ECO:0000256" key="1">
    <source>
        <dbReference type="ARBA" id="ARBA00007100"/>
    </source>
</evidence>
<name>A0A545TIP6_9GAMM</name>
<feature type="domain" description="Protein SirB1 N-terminal" evidence="2">
    <location>
        <begin position="87"/>
        <end position="201"/>
    </location>
</feature>
<keyword evidence="4" id="KW-1185">Reference proteome</keyword>
<reference evidence="3 4" key="1">
    <citation type="submission" date="2019-06" db="EMBL/GenBank/DDBJ databases">
        <title>Draft genome of Aliikangiella marina GYP-15.</title>
        <authorList>
            <person name="Wang G."/>
        </authorList>
    </citation>
    <scope>NUCLEOTIDE SEQUENCE [LARGE SCALE GENOMIC DNA]</scope>
    <source>
        <strain evidence="3 4">GYP-15</strain>
    </source>
</reference>
<evidence type="ECO:0000313" key="3">
    <source>
        <dbReference type="EMBL" id="TQV77100.1"/>
    </source>
</evidence>
<comment type="caution">
    <text evidence="3">The sequence shown here is derived from an EMBL/GenBank/DDBJ whole genome shotgun (WGS) entry which is preliminary data.</text>
</comment>
<dbReference type="OrthoDB" id="7057094at2"/>
<gene>
    <name evidence="3" type="ORF">FLL45_03885</name>
</gene>
<protein>
    <recommendedName>
        <fullName evidence="2">Protein SirB1 N-terminal domain-containing protein</fullName>
    </recommendedName>
</protein>
<evidence type="ECO:0000313" key="4">
    <source>
        <dbReference type="Proteomes" id="UP000317839"/>
    </source>
</evidence>
<comment type="similarity">
    <text evidence="1">Belongs to the UPF0162 family.</text>
</comment>